<name>A0A1V2EQQ7_9SPHN</name>
<comment type="cofactor">
    <cofactor evidence="4">
        <name>Zn(2+)</name>
        <dbReference type="ChEBI" id="CHEBI:29105"/>
    </cofactor>
</comment>
<dbReference type="GO" id="GO:0003939">
    <property type="term" value="F:L-iditol 2-dehydrogenase (NAD+) activity"/>
    <property type="evidence" value="ECO:0007669"/>
    <property type="project" value="UniProtKB-EC"/>
</dbReference>
<gene>
    <name evidence="6" type="primary">gutB_4</name>
    <name evidence="6" type="ORF">SPHI_27860</name>
</gene>
<dbReference type="InterPro" id="IPR020843">
    <property type="entry name" value="ER"/>
</dbReference>
<dbReference type="InterPro" id="IPR013154">
    <property type="entry name" value="ADH-like_N"/>
</dbReference>
<dbReference type="PANTHER" id="PTHR43401:SF2">
    <property type="entry name" value="L-THREONINE 3-DEHYDROGENASE"/>
    <property type="match status" value="1"/>
</dbReference>
<dbReference type="PANTHER" id="PTHR43401">
    <property type="entry name" value="L-THREONINE 3-DEHYDROGENASE"/>
    <property type="match status" value="1"/>
</dbReference>
<dbReference type="AlphaFoldDB" id="A0A1V2EQQ7"/>
<dbReference type="PROSITE" id="PS00059">
    <property type="entry name" value="ADH_ZINC"/>
    <property type="match status" value="1"/>
</dbReference>
<dbReference type="EC" id="1.1.1.14" evidence="6"/>
<dbReference type="InterPro" id="IPR036291">
    <property type="entry name" value="NAD(P)-bd_dom_sf"/>
</dbReference>
<proteinExistence type="inferred from homology"/>
<dbReference type="InterPro" id="IPR002328">
    <property type="entry name" value="ADH_Zn_CS"/>
</dbReference>
<comment type="caution">
    <text evidence="6">The sequence shown here is derived from an EMBL/GenBank/DDBJ whole genome shotgun (WGS) entry which is preliminary data.</text>
</comment>
<dbReference type="Pfam" id="PF08240">
    <property type="entry name" value="ADH_N"/>
    <property type="match status" value="1"/>
</dbReference>
<reference evidence="6 7" key="1">
    <citation type="submission" date="2016-11" db="EMBL/GenBank/DDBJ databases">
        <title>Genome sequence of Sphingomonas jeddahensis G39.</title>
        <authorList>
            <person name="Poehlein A."/>
            <person name="Wuebbeler J.H."/>
            <person name="Steinbuechel A."/>
            <person name="Daniel R."/>
        </authorList>
    </citation>
    <scope>NUCLEOTIDE SEQUENCE [LARGE SCALE GENOMIC DNA]</scope>
    <source>
        <strain evidence="6 7">G39</strain>
    </source>
</reference>
<dbReference type="InterPro" id="IPR011032">
    <property type="entry name" value="GroES-like_sf"/>
</dbReference>
<dbReference type="RefSeq" id="WP_076745543.1">
    <property type="nucleotide sequence ID" value="NZ_MPSB01000018.1"/>
</dbReference>
<dbReference type="SMART" id="SM00829">
    <property type="entry name" value="PKS_ER"/>
    <property type="match status" value="1"/>
</dbReference>
<dbReference type="InterPro" id="IPR013149">
    <property type="entry name" value="ADH-like_C"/>
</dbReference>
<keyword evidence="3 6" id="KW-0560">Oxidoreductase</keyword>
<protein>
    <submittedName>
        <fullName evidence="6">Sorbitol dehydrogenase</fullName>
        <ecNumber evidence="6">1.1.1.14</ecNumber>
    </submittedName>
</protein>
<evidence type="ECO:0000313" key="7">
    <source>
        <dbReference type="Proteomes" id="UP000188729"/>
    </source>
</evidence>
<dbReference type="Proteomes" id="UP000188729">
    <property type="component" value="Unassembled WGS sequence"/>
</dbReference>
<evidence type="ECO:0000256" key="3">
    <source>
        <dbReference type="ARBA" id="ARBA00023002"/>
    </source>
</evidence>
<organism evidence="6 7">
    <name type="scientific">Sphingomonas jeddahensis</name>
    <dbReference type="NCBI Taxonomy" id="1915074"/>
    <lineage>
        <taxon>Bacteria</taxon>
        <taxon>Pseudomonadati</taxon>
        <taxon>Pseudomonadota</taxon>
        <taxon>Alphaproteobacteria</taxon>
        <taxon>Sphingomonadales</taxon>
        <taxon>Sphingomonadaceae</taxon>
        <taxon>Sphingomonas</taxon>
    </lineage>
</organism>
<sequence>MKAALKTADGRFTIEEVEEPTLPAANWVKARLRMAGICGTDLRHWKKPDEHLHCCIVGHEMAGEVVEVGADVTHVAVGDRVLIESVLGCGACEWCRIQQYNRCPDLYPTRRASVSRAYAEFLVGPQHKFYKLPDTIGYDDAALLDTYAVCLHAQHLSGLTINAKVAIIGAGPIGLGQLMLAKASGADVLIIDTVAHSLDLARELGADETINTSTDDAVQAIRAMTDGRGADIVFECAGGESMPRTLPLATRLVRRGGKLVIVGGFDEGEIAIPLEWQRIQMSEITLIPSASFAFHDIYPEQGEVLQLVARGKLKTQKLITHRFPLDRINEAFDVAQDKERTGAIFVGLEI</sequence>
<evidence type="ECO:0000256" key="1">
    <source>
        <dbReference type="ARBA" id="ARBA00022723"/>
    </source>
</evidence>
<feature type="domain" description="Enoyl reductase (ER)" evidence="5">
    <location>
        <begin position="10"/>
        <end position="346"/>
    </location>
</feature>
<dbReference type="Gene3D" id="3.40.50.720">
    <property type="entry name" value="NAD(P)-binding Rossmann-like Domain"/>
    <property type="match status" value="1"/>
</dbReference>
<comment type="similarity">
    <text evidence="4">Belongs to the zinc-containing alcohol dehydrogenase family.</text>
</comment>
<evidence type="ECO:0000256" key="2">
    <source>
        <dbReference type="ARBA" id="ARBA00022833"/>
    </source>
</evidence>
<dbReference type="EMBL" id="MPSB01000018">
    <property type="protein sequence ID" value="ONF95006.1"/>
    <property type="molecule type" value="Genomic_DNA"/>
</dbReference>
<evidence type="ECO:0000259" key="5">
    <source>
        <dbReference type="SMART" id="SM00829"/>
    </source>
</evidence>
<dbReference type="SUPFAM" id="SSF50129">
    <property type="entry name" value="GroES-like"/>
    <property type="match status" value="1"/>
</dbReference>
<evidence type="ECO:0000256" key="4">
    <source>
        <dbReference type="RuleBase" id="RU361277"/>
    </source>
</evidence>
<keyword evidence="7" id="KW-1185">Reference proteome</keyword>
<dbReference type="InterPro" id="IPR050129">
    <property type="entry name" value="Zn_alcohol_dh"/>
</dbReference>
<dbReference type="Pfam" id="PF00107">
    <property type="entry name" value="ADH_zinc_N"/>
    <property type="match status" value="1"/>
</dbReference>
<dbReference type="Gene3D" id="3.90.180.10">
    <property type="entry name" value="Medium-chain alcohol dehydrogenases, catalytic domain"/>
    <property type="match status" value="1"/>
</dbReference>
<dbReference type="GO" id="GO:0008270">
    <property type="term" value="F:zinc ion binding"/>
    <property type="evidence" value="ECO:0007669"/>
    <property type="project" value="InterPro"/>
</dbReference>
<keyword evidence="2 4" id="KW-0862">Zinc</keyword>
<keyword evidence="1 4" id="KW-0479">Metal-binding</keyword>
<accession>A0A1V2EQQ7</accession>
<evidence type="ECO:0000313" key="6">
    <source>
        <dbReference type="EMBL" id="ONF95006.1"/>
    </source>
</evidence>
<dbReference type="STRING" id="1915074.SPHI_27860"/>
<dbReference type="OrthoDB" id="9773078at2"/>
<dbReference type="SUPFAM" id="SSF51735">
    <property type="entry name" value="NAD(P)-binding Rossmann-fold domains"/>
    <property type="match status" value="1"/>
</dbReference>